<comment type="caution">
    <text evidence="8">The sequence shown here is derived from an EMBL/GenBank/DDBJ whole genome shotgun (WGS) entry which is preliminary data.</text>
</comment>
<dbReference type="GO" id="GO:0051287">
    <property type="term" value="F:NAD binding"/>
    <property type="evidence" value="ECO:0007669"/>
    <property type="project" value="InterPro"/>
</dbReference>
<dbReference type="PROSITE" id="PS00470">
    <property type="entry name" value="IDH_IMDH"/>
    <property type="match status" value="1"/>
</dbReference>
<gene>
    <name evidence="8" type="primary">hicd_1</name>
    <name evidence="8" type="ORF">MBFIL_06570</name>
</gene>
<organism evidence="8 9">
    <name type="scientific">Methanobrevibacter filiformis</name>
    <dbReference type="NCBI Taxonomy" id="55758"/>
    <lineage>
        <taxon>Archaea</taxon>
        <taxon>Methanobacteriati</taxon>
        <taxon>Methanobacteriota</taxon>
        <taxon>Methanomada group</taxon>
        <taxon>Methanobacteria</taxon>
        <taxon>Methanobacteriales</taxon>
        <taxon>Methanobacteriaceae</taxon>
        <taxon>Methanobrevibacter</taxon>
    </lineage>
</organism>
<dbReference type="Pfam" id="PF00180">
    <property type="entry name" value="Iso_dh"/>
    <property type="match status" value="1"/>
</dbReference>
<dbReference type="InterPro" id="IPR024084">
    <property type="entry name" value="IsoPropMal-DH-like_dom"/>
</dbReference>
<name>A0A166D9W5_9EURY</name>
<evidence type="ECO:0000256" key="1">
    <source>
        <dbReference type="ARBA" id="ARBA00001946"/>
    </source>
</evidence>
<evidence type="ECO:0000313" key="9">
    <source>
        <dbReference type="Proteomes" id="UP000077066"/>
    </source>
</evidence>
<dbReference type="Proteomes" id="UP000077066">
    <property type="component" value="Unassembled WGS sequence"/>
</dbReference>
<evidence type="ECO:0000256" key="2">
    <source>
        <dbReference type="ARBA" id="ARBA00007769"/>
    </source>
</evidence>
<dbReference type="GO" id="GO:0003862">
    <property type="term" value="F:3-isopropylmalate dehydrogenase activity"/>
    <property type="evidence" value="ECO:0007669"/>
    <property type="project" value="InterPro"/>
</dbReference>
<evidence type="ECO:0000259" key="7">
    <source>
        <dbReference type="SMART" id="SM01329"/>
    </source>
</evidence>
<dbReference type="SUPFAM" id="SSF53659">
    <property type="entry name" value="Isocitrate/Isopropylmalate dehydrogenase-like"/>
    <property type="match status" value="1"/>
</dbReference>
<keyword evidence="4" id="KW-0460">Magnesium</keyword>
<dbReference type="GO" id="GO:0009098">
    <property type="term" value="P:L-leucine biosynthetic process"/>
    <property type="evidence" value="ECO:0007669"/>
    <property type="project" value="InterPro"/>
</dbReference>
<dbReference type="EC" id="1.1.1.87" evidence="8"/>
<dbReference type="PANTHER" id="PTHR11835">
    <property type="entry name" value="DECARBOXYLATING DEHYDROGENASES-ISOCITRATE, ISOPROPYLMALATE, TARTRATE"/>
    <property type="match status" value="1"/>
</dbReference>
<evidence type="ECO:0000256" key="4">
    <source>
        <dbReference type="ARBA" id="ARBA00022842"/>
    </source>
</evidence>
<dbReference type="GO" id="GO:0006102">
    <property type="term" value="P:isocitrate metabolic process"/>
    <property type="evidence" value="ECO:0007669"/>
    <property type="project" value="TreeGrafter"/>
</dbReference>
<dbReference type="FunFam" id="3.40.718.10:FF:000019">
    <property type="entry name" value="Homoisocitrate dehydrogenase"/>
    <property type="match status" value="1"/>
</dbReference>
<dbReference type="GO" id="GO:0047046">
    <property type="term" value="F:homoisocitrate dehydrogenase activity"/>
    <property type="evidence" value="ECO:0007669"/>
    <property type="project" value="UniProtKB-EC"/>
</dbReference>
<protein>
    <submittedName>
        <fullName evidence="8">Homoisocitrate dehydrogenase</fullName>
        <ecNumber evidence="8">1.1.1.87</ecNumber>
    </submittedName>
</protein>
<dbReference type="GO" id="GO:0004449">
    <property type="term" value="F:isocitrate dehydrogenase (NAD+) activity"/>
    <property type="evidence" value="ECO:0007669"/>
    <property type="project" value="TreeGrafter"/>
</dbReference>
<dbReference type="PANTHER" id="PTHR11835:SF34">
    <property type="entry name" value="ISOCITRATE DEHYDROGENASE [NAD] SUBUNIT ALPHA, MITOCHONDRIAL"/>
    <property type="match status" value="1"/>
</dbReference>
<dbReference type="STRING" id="55758.MBFIL_06570"/>
<dbReference type="GO" id="GO:0006099">
    <property type="term" value="P:tricarboxylic acid cycle"/>
    <property type="evidence" value="ECO:0007669"/>
    <property type="project" value="TreeGrafter"/>
</dbReference>
<evidence type="ECO:0000256" key="3">
    <source>
        <dbReference type="ARBA" id="ARBA00022723"/>
    </source>
</evidence>
<comment type="cofactor">
    <cofactor evidence="1">
        <name>Mg(2+)</name>
        <dbReference type="ChEBI" id="CHEBI:18420"/>
    </cofactor>
</comment>
<keyword evidence="5 8" id="KW-0560">Oxidoreductase</keyword>
<dbReference type="InterPro" id="IPR011828">
    <property type="entry name" value="LEU3_arc"/>
</dbReference>
<dbReference type="NCBIfam" id="NF040626">
    <property type="entry name" value="AksF2_Meth"/>
    <property type="match status" value="1"/>
</dbReference>
<accession>A0A166D9W5</accession>
<dbReference type="RefSeq" id="WP_066971492.1">
    <property type="nucleotide sequence ID" value="NZ_LWMT01000098.1"/>
</dbReference>
<dbReference type="PATRIC" id="fig|55758.3.peg.736"/>
<evidence type="ECO:0000256" key="5">
    <source>
        <dbReference type="ARBA" id="ARBA00023002"/>
    </source>
</evidence>
<comment type="similarity">
    <text evidence="2">Belongs to the isocitrate and isopropylmalate dehydrogenases family.</text>
</comment>
<keyword evidence="6" id="KW-0520">NAD</keyword>
<dbReference type="EMBL" id="LWMT01000098">
    <property type="protein sequence ID" value="KZX15356.1"/>
    <property type="molecule type" value="Genomic_DNA"/>
</dbReference>
<dbReference type="GO" id="GO:0000287">
    <property type="term" value="F:magnesium ion binding"/>
    <property type="evidence" value="ECO:0007669"/>
    <property type="project" value="InterPro"/>
</dbReference>
<dbReference type="OrthoDB" id="6813at2157"/>
<sequence length="333" mass="36766">MIKITTIPGDGIGQEVVESGITLLESLDLNLEFIEAKAGKDCFEKCGTTLPEETIKKAKKTKATMFGAITSVPEKKSPIITLRKELNAYANVRPIKSFEGIKSLYNDIDFIIVRENTEGMYFQNETCEKNDIAIAERVITKKASEKVINFAFNKAKINNRKKVTCVHKANVLKKTDGLFKETFYKISNNYPKIDAEDFYVDATAMYLVMKPQIFDVIVTTNLFGDILSDEAAGLVGGLGLAPSGNLGDKHGIFEPIHGSAPDIAGKKIANPIAMILSMSMMLEFLGEKYYSDKINIATENVIKKRKSLTPDLGGNAKTIDVVNAIIKEIHEIK</sequence>
<dbReference type="SMART" id="SM01329">
    <property type="entry name" value="Iso_dh"/>
    <property type="match status" value="1"/>
</dbReference>
<keyword evidence="9" id="KW-1185">Reference proteome</keyword>
<dbReference type="Gene3D" id="3.40.718.10">
    <property type="entry name" value="Isopropylmalate Dehydrogenase"/>
    <property type="match status" value="1"/>
</dbReference>
<proteinExistence type="inferred from homology"/>
<feature type="domain" description="Isopropylmalate dehydrogenase-like" evidence="7">
    <location>
        <begin position="3"/>
        <end position="325"/>
    </location>
</feature>
<dbReference type="GO" id="GO:0019298">
    <property type="term" value="P:coenzyme B biosynthetic process"/>
    <property type="evidence" value="ECO:0007669"/>
    <property type="project" value="UniProtKB-ARBA"/>
</dbReference>
<keyword evidence="3" id="KW-0479">Metal-binding</keyword>
<evidence type="ECO:0000313" key="8">
    <source>
        <dbReference type="EMBL" id="KZX15356.1"/>
    </source>
</evidence>
<reference evidence="8 9" key="1">
    <citation type="submission" date="2016-04" db="EMBL/GenBank/DDBJ databases">
        <title>Genome sequence of Methanobrevibacter filiformis DSM 11501.</title>
        <authorList>
            <person name="Poehlein A."/>
            <person name="Seedorf H."/>
            <person name="Daniel R."/>
        </authorList>
    </citation>
    <scope>NUCLEOTIDE SEQUENCE [LARGE SCALE GENOMIC DNA]</scope>
    <source>
        <strain evidence="8 9">DSM 11501</strain>
    </source>
</reference>
<dbReference type="NCBIfam" id="TIGR02088">
    <property type="entry name" value="LEU3_arch"/>
    <property type="match status" value="1"/>
</dbReference>
<dbReference type="AlphaFoldDB" id="A0A166D9W5"/>
<dbReference type="InterPro" id="IPR019818">
    <property type="entry name" value="IsoCit/isopropylmalate_DH_CS"/>
</dbReference>
<evidence type="ECO:0000256" key="6">
    <source>
        <dbReference type="ARBA" id="ARBA00023027"/>
    </source>
</evidence>